<dbReference type="AlphaFoldDB" id="A0A8X7NQ30"/>
<feature type="region of interest" description="Disordered" evidence="1">
    <location>
        <begin position="1"/>
        <end position="26"/>
    </location>
</feature>
<feature type="region of interest" description="Disordered" evidence="1">
    <location>
        <begin position="168"/>
        <end position="187"/>
    </location>
</feature>
<proteinExistence type="predicted"/>
<dbReference type="EMBL" id="JABWAB010000001">
    <property type="protein sequence ID" value="KAF6058826.1"/>
    <property type="molecule type" value="Genomic_DNA"/>
</dbReference>
<evidence type="ECO:0000313" key="2">
    <source>
        <dbReference type="EMBL" id="KAF6058826.1"/>
    </source>
</evidence>
<evidence type="ECO:0000256" key="1">
    <source>
        <dbReference type="SAM" id="MobiDB-lite"/>
    </source>
</evidence>
<accession>A0A8X7NQ30</accession>
<evidence type="ECO:0000313" key="3">
    <source>
        <dbReference type="Proteomes" id="UP000590412"/>
    </source>
</evidence>
<sequence length="447" mass="49869">MAYRDKAGTNFDIDSTPNGTGGVATHLRQTSKPHNSHLNPHWRSHSEPLGLKVTHNSRRPLTTDNEITHVSDSEEDLELLRPMSATSQSTYLTRLNSVLPTFTMEDDYLTNNDSGTVQSQLSNENFHCVDFASGSDERYCAGDIPENETRCTNRGSSLSVNDGLSKCGSAGKTSADHTSVSNDGDDDDVILIGSSQVVTNEPDSSIFNSEMERNIDFGDEDTTEELDKRELLKDVVDYRILSPIHEQNFDPNEIERCSTPVADETKIKKESEFYICGGKVESVSSLYSDNMKKEEVLFTDVKIEPTEETKLYKKTRTAKPFDVKQEYLQSETGGGGAMNLKIEQSSKKARVSETKPMIESMHLNNAKHDTKDAKAKTDQSTPRVSAALSTSDFFGQENKQPMKRVLKRKRIASKPLSAIVNTPKTRVGLSKRIRVEPLHENIKKRNP</sequence>
<comment type="caution">
    <text evidence="2">The sequence shown here is derived from an EMBL/GenBank/DDBJ whole genome shotgun (WGS) entry which is preliminary data.</text>
</comment>
<name>A0A8X7NQ30_CANPA</name>
<organism evidence="2 3">
    <name type="scientific">Candida parapsilosis</name>
    <name type="common">Yeast</name>
    <dbReference type="NCBI Taxonomy" id="5480"/>
    <lineage>
        <taxon>Eukaryota</taxon>
        <taxon>Fungi</taxon>
        <taxon>Dikarya</taxon>
        <taxon>Ascomycota</taxon>
        <taxon>Saccharomycotina</taxon>
        <taxon>Pichiomycetes</taxon>
        <taxon>Debaryomycetaceae</taxon>
        <taxon>Candida/Lodderomyces clade</taxon>
        <taxon>Candida</taxon>
    </lineage>
</organism>
<protein>
    <submittedName>
        <fullName evidence="2">Uncharacterized protein</fullName>
    </submittedName>
</protein>
<dbReference type="Proteomes" id="UP000590412">
    <property type="component" value="Unassembled WGS sequence"/>
</dbReference>
<reference evidence="2" key="1">
    <citation type="submission" date="2020-03" db="EMBL/GenBank/DDBJ databases">
        <title>FDA dAtabase for Regulatory Grade micrObial Sequences (FDA-ARGOS): Supporting development and validation of Infectious Disease Dx tests.</title>
        <authorList>
            <person name="Campos J."/>
            <person name="Goldberg B."/>
            <person name="Tallon L."/>
            <person name="Sadzewicz L."/>
            <person name="Vavikolanu K."/>
            <person name="Mehta A."/>
            <person name="Aluvathingal J."/>
            <person name="Nadendla S."/>
            <person name="Nandy P."/>
            <person name="Geyer C."/>
            <person name="Yan Y."/>
            <person name="Sichtig H."/>
        </authorList>
    </citation>
    <scope>NUCLEOTIDE SEQUENCE [LARGE SCALE GENOMIC DNA]</scope>
    <source>
        <strain evidence="2">FDAARGOS_652</strain>
    </source>
</reference>
<gene>
    <name evidence="2" type="ORF">FOB60_000408</name>
</gene>